<comment type="caution">
    <text evidence="1">The sequence shown here is derived from an EMBL/GenBank/DDBJ whole genome shotgun (WGS) entry which is preliminary data.</text>
</comment>
<protein>
    <submittedName>
        <fullName evidence="1">Uncharacterized protein</fullName>
    </submittedName>
</protein>
<accession>A0A0D0NRW4</accession>
<keyword evidence="2" id="KW-1185">Reference proteome</keyword>
<evidence type="ECO:0000313" key="1">
    <source>
        <dbReference type="EMBL" id="KIQ70980.1"/>
    </source>
</evidence>
<sequence>MHYDRHTSIQFPPAFNAGPRRPLVFYDRPMGTGKTTAMLNGFDPRTKYLVVHDTLDQCDSVLANPSGVEFHQPSNTSGSKANDLVRLVRLGKNIATTHALYPSLVEVARDGYLRDYVIIIDEVLDPVKRMPAPQEGVWDALVAAGYVYVDQNTGKVIPTARWAENLQRVDGTLTQGLLEAATAGLLYITEKREMFVLPIPVELVNSGNSVTIATYRARGSTLAAYLDKMGIPYVIDRDISLDRKLRADVRRWVTVKDIPSLREVRFSKSGQDKMASSDCRKVQVALKNVRQRQLRNTPTDQILVGCAKDSWYHTNGRKTYEDRTGKFSKGTGLFTEANWAPARVRGTNEFRECSVVFSLYDYHISPPVLEWLGKEDDKQFKDEYALSELLQFVFRSRIRCRETLADPSITLYIPSERMRSLFLDWANDGVPPEAALRVTR</sequence>
<dbReference type="EMBL" id="AONG01000003">
    <property type="protein sequence ID" value="KIQ70980.1"/>
    <property type="molecule type" value="Genomic_DNA"/>
</dbReference>
<organism evidence="1 2">
    <name type="scientific">Wenxinia marina DSM 24838</name>
    <dbReference type="NCBI Taxonomy" id="1123501"/>
    <lineage>
        <taxon>Bacteria</taxon>
        <taxon>Pseudomonadati</taxon>
        <taxon>Pseudomonadota</taxon>
        <taxon>Alphaproteobacteria</taxon>
        <taxon>Rhodobacterales</taxon>
        <taxon>Roseobacteraceae</taxon>
        <taxon>Wenxinia</taxon>
    </lineage>
</organism>
<dbReference type="Proteomes" id="UP000035100">
    <property type="component" value="Unassembled WGS sequence"/>
</dbReference>
<evidence type="ECO:0000313" key="2">
    <source>
        <dbReference type="Proteomes" id="UP000035100"/>
    </source>
</evidence>
<dbReference type="STRING" id="1123501.Wenmar_00357"/>
<reference evidence="1 2" key="1">
    <citation type="submission" date="2013-01" db="EMBL/GenBank/DDBJ databases">
        <authorList>
            <person name="Fiebig A."/>
            <person name="Goeker M."/>
            <person name="Klenk H.-P.P."/>
        </authorList>
    </citation>
    <scope>NUCLEOTIDE SEQUENCE [LARGE SCALE GENOMIC DNA]</scope>
    <source>
        <strain evidence="1 2">DSM 24838</strain>
    </source>
</reference>
<proteinExistence type="predicted"/>
<gene>
    <name evidence="1" type="ORF">Wenmar_00357</name>
</gene>
<name>A0A0D0NRW4_9RHOB</name>
<dbReference type="AlphaFoldDB" id="A0A0D0NRW4"/>